<protein>
    <submittedName>
        <fullName evidence="3">G3171 protein</fullName>
    </submittedName>
</protein>
<dbReference type="InterPro" id="IPR037471">
    <property type="entry name" value="TIC56"/>
</dbReference>
<dbReference type="InterPro" id="IPR025640">
    <property type="entry name" value="GYF_2"/>
</dbReference>
<dbReference type="Proteomes" id="UP001497392">
    <property type="component" value="Unassembled WGS sequence"/>
</dbReference>
<dbReference type="PANTHER" id="PTHR37755:SF1">
    <property type="entry name" value="PROTEIN TIC 56, CHLOROPLASTIC"/>
    <property type="match status" value="1"/>
</dbReference>
<evidence type="ECO:0000313" key="3">
    <source>
        <dbReference type="EMBL" id="CAL5221048.1"/>
    </source>
</evidence>
<dbReference type="Pfam" id="PF14237">
    <property type="entry name" value="GYF_2"/>
    <property type="match status" value="1"/>
</dbReference>
<reference evidence="3 4" key="1">
    <citation type="submission" date="2024-06" db="EMBL/GenBank/DDBJ databases">
        <authorList>
            <person name="Kraege A."/>
            <person name="Thomma B."/>
        </authorList>
    </citation>
    <scope>NUCLEOTIDE SEQUENCE [LARGE SCALE GENOMIC DNA]</scope>
</reference>
<evidence type="ECO:0000259" key="2">
    <source>
        <dbReference type="Pfam" id="PF14237"/>
    </source>
</evidence>
<evidence type="ECO:0000313" key="4">
    <source>
        <dbReference type="Proteomes" id="UP001497392"/>
    </source>
</evidence>
<dbReference type="EMBL" id="CAXHTA020000004">
    <property type="protein sequence ID" value="CAL5221048.1"/>
    <property type="molecule type" value="Genomic_DNA"/>
</dbReference>
<feature type="region of interest" description="Disordered" evidence="1">
    <location>
        <begin position="1"/>
        <end position="39"/>
    </location>
</feature>
<keyword evidence="4" id="KW-1185">Reference proteome</keyword>
<feature type="compositionally biased region" description="Basic residues" evidence="1">
    <location>
        <begin position="13"/>
        <end position="23"/>
    </location>
</feature>
<accession>A0ABP1FM59</accession>
<evidence type="ECO:0000256" key="1">
    <source>
        <dbReference type="SAM" id="MobiDB-lite"/>
    </source>
</evidence>
<feature type="domain" description="GYF" evidence="2">
    <location>
        <begin position="66"/>
        <end position="116"/>
    </location>
</feature>
<dbReference type="PANTHER" id="PTHR37755">
    <property type="entry name" value="PROTEIN TIC 56, CHLOROPLASTIC"/>
    <property type="match status" value="1"/>
</dbReference>
<sequence length="163" mass="18690">MSDRGPAENVQTGKKKRRVKKKAAPAAQEAAAPVGLMQRPDKRAPLTMNDREVYDYVREATSKNVWYYRDRLSVPRGPCNISVLRECWVHGVIDDGTLVWGQGLIDWLPVKNVRTLVPQIRTVEVQVATWIKRQFALKPAINRLRRERAAQRPLLTNQVADMY</sequence>
<organism evidence="3 4">
    <name type="scientific">Coccomyxa viridis</name>
    <dbReference type="NCBI Taxonomy" id="1274662"/>
    <lineage>
        <taxon>Eukaryota</taxon>
        <taxon>Viridiplantae</taxon>
        <taxon>Chlorophyta</taxon>
        <taxon>core chlorophytes</taxon>
        <taxon>Trebouxiophyceae</taxon>
        <taxon>Trebouxiophyceae incertae sedis</taxon>
        <taxon>Coccomyxaceae</taxon>
        <taxon>Coccomyxa</taxon>
    </lineage>
</organism>
<proteinExistence type="predicted"/>
<gene>
    <name evidence="3" type="primary">g3171</name>
    <name evidence="3" type="ORF">VP750_LOCUS2707</name>
</gene>
<name>A0ABP1FM59_9CHLO</name>
<comment type="caution">
    <text evidence="3">The sequence shown here is derived from an EMBL/GenBank/DDBJ whole genome shotgun (WGS) entry which is preliminary data.</text>
</comment>